<dbReference type="PATRIC" id="fig|452652.3.peg.5673"/>
<feature type="transmembrane region" description="Helical" evidence="1">
    <location>
        <begin position="93"/>
        <end position="112"/>
    </location>
</feature>
<keyword evidence="1" id="KW-0812">Transmembrane</keyword>
<evidence type="ECO:0000313" key="2">
    <source>
        <dbReference type="EMBL" id="BAJ31440.1"/>
    </source>
</evidence>
<dbReference type="RefSeq" id="WP_014138737.1">
    <property type="nucleotide sequence ID" value="NC_016109.1"/>
</dbReference>
<protein>
    <recommendedName>
        <fullName evidence="4">DUF4267 domain-containing protein</fullName>
    </recommendedName>
</protein>
<dbReference type="KEGG" id="ksk:KSE_56670"/>
<feature type="transmembrane region" description="Helical" evidence="1">
    <location>
        <begin position="55"/>
        <end position="81"/>
    </location>
</feature>
<organism evidence="2 3">
    <name type="scientific">Kitasatospora setae (strain ATCC 33774 / DSM 43861 / JCM 3304 / KCC A-0304 / NBRC 14216 / KM-6054)</name>
    <name type="common">Streptomyces setae</name>
    <dbReference type="NCBI Taxonomy" id="452652"/>
    <lineage>
        <taxon>Bacteria</taxon>
        <taxon>Bacillati</taxon>
        <taxon>Actinomycetota</taxon>
        <taxon>Actinomycetes</taxon>
        <taxon>Kitasatosporales</taxon>
        <taxon>Streptomycetaceae</taxon>
        <taxon>Kitasatospora</taxon>
    </lineage>
</organism>
<dbReference type="HOGENOM" id="CLU_134220_0_0_11"/>
<gene>
    <name evidence="2" type="ordered locus">KSE_56670</name>
</gene>
<dbReference type="STRING" id="452652.KSE_56670"/>
<dbReference type="eggNOG" id="ENOG5033AVY">
    <property type="taxonomic scope" value="Bacteria"/>
</dbReference>
<evidence type="ECO:0008006" key="4">
    <source>
        <dbReference type="Google" id="ProtNLM"/>
    </source>
</evidence>
<proteinExistence type="predicted"/>
<evidence type="ECO:0000313" key="3">
    <source>
        <dbReference type="Proteomes" id="UP000007076"/>
    </source>
</evidence>
<keyword evidence="1" id="KW-1133">Transmembrane helix</keyword>
<evidence type="ECO:0000256" key="1">
    <source>
        <dbReference type="SAM" id="Phobius"/>
    </source>
</evidence>
<sequence length="115" mass="11500">MDALSTANALAALAGAGSSVAGALRPGLALSADEPVTAGTHLYAWAYAARALPLGLATAVAAWADAAAAWPLLLISGLAQVGDSAIGFRRRNLGMAFGAGACAVLHLLTAWWTTR</sequence>
<dbReference type="AlphaFoldDB" id="E4N0B2"/>
<reference evidence="2 3" key="1">
    <citation type="journal article" date="2010" name="DNA Res.">
        <title>Genome sequence of Kitasatospora setae NBRC 14216T: an evolutionary snapshot of the family Streptomycetaceae.</title>
        <authorList>
            <person name="Ichikawa N."/>
            <person name="Oguchi A."/>
            <person name="Ikeda H."/>
            <person name="Ishikawa J."/>
            <person name="Kitani S."/>
            <person name="Watanabe Y."/>
            <person name="Nakamura S."/>
            <person name="Katano Y."/>
            <person name="Kishi E."/>
            <person name="Sasagawa M."/>
            <person name="Ankai A."/>
            <person name="Fukui S."/>
            <person name="Hashimoto Y."/>
            <person name="Kamata S."/>
            <person name="Otoguro M."/>
            <person name="Tanikawa S."/>
            <person name="Nihira T."/>
            <person name="Horinouchi S."/>
            <person name="Ohnishi Y."/>
            <person name="Hayakawa M."/>
            <person name="Kuzuyama T."/>
            <person name="Arisawa A."/>
            <person name="Nomoto F."/>
            <person name="Miura H."/>
            <person name="Takahashi Y."/>
            <person name="Fujita N."/>
        </authorList>
    </citation>
    <scope>NUCLEOTIDE SEQUENCE [LARGE SCALE GENOMIC DNA]</scope>
    <source>
        <strain evidence="3">ATCC 33774 / DSM 43861 / JCM 3304 / KCC A-0304 / NBRC 14216 / KM-6054</strain>
    </source>
</reference>
<dbReference type="Proteomes" id="UP000007076">
    <property type="component" value="Chromosome"/>
</dbReference>
<keyword evidence="1" id="KW-0472">Membrane</keyword>
<name>E4N0B2_KITSK</name>
<keyword evidence="3" id="KW-1185">Reference proteome</keyword>
<dbReference type="EMBL" id="AP010968">
    <property type="protein sequence ID" value="BAJ31440.1"/>
    <property type="molecule type" value="Genomic_DNA"/>
</dbReference>
<accession>E4N0B2</accession>